<gene>
    <name evidence="2" type="ORF">MGMO_120c00210</name>
</gene>
<evidence type="ECO:0000313" key="2">
    <source>
        <dbReference type="EMBL" id="ESS70634.1"/>
    </source>
</evidence>
<reference evidence="2 3" key="1">
    <citation type="journal article" date="2013" name="Genome Announc.">
        <title>Draft Genome Sequence of the Methanotrophic Gammaproteobacterium Methyloglobulus morosus DSM 22980 Strain KoM1.</title>
        <authorList>
            <person name="Poehlein A."/>
            <person name="Deutzmann J.S."/>
            <person name="Daniel R."/>
            <person name="Simeonova D.D."/>
        </authorList>
    </citation>
    <scope>NUCLEOTIDE SEQUENCE [LARGE SCALE GENOMIC DNA]</scope>
    <source>
        <strain evidence="2 3">KoM1</strain>
    </source>
</reference>
<organism evidence="2 3">
    <name type="scientific">Methyloglobulus morosus KoM1</name>
    <dbReference type="NCBI Taxonomy" id="1116472"/>
    <lineage>
        <taxon>Bacteria</taxon>
        <taxon>Pseudomonadati</taxon>
        <taxon>Pseudomonadota</taxon>
        <taxon>Gammaproteobacteria</taxon>
        <taxon>Methylococcales</taxon>
        <taxon>Methylococcaceae</taxon>
        <taxon>Methyloglobulus</taxon>
    </lineage>
</organism>
<feature type="region of interest" description="Disordered" evidence="1">
    <location>
        <begin position="317"/>
        <end position="337"/>
    </location>
</feature>
<proteinExistence type="predicted"/>
<protein>
    <recommendedName>
        <fullName evidence="4">TIGR02270 family protein</fullName>
    </recommendedName>
</protein>
<dbReference type="EMBL" id="AYLO01000112">
    <property type="protein sequence ID" value="ESS70634.1"/>
    <property type="molecule type" value="Genomic_DNA"/>
</dbReference>
<accession>V5BS08</accession>
<dbReference type="InterPro" id="IPR011959">
    <property type="entry name" value="CHP02270"/>
</dbReference>
<name>V5BS08_9GAMM</name>
<dbReference type="eggNOG" id="COG1413">
    <property type="taxonomic scope" value="Bacteria"/>
</dbReference>
<evidence type="ECO:0000256" key="1">
    <source>
        <dbReference type="SAM" id="MobiDB-lite"/>
    </source>
</evidence>
<dbReference type="NCBIfam" id="TIGR02270">
    <property type="entry name" value="TIGR02270 family protein"/>
    <property type="match status" value="1"/>
</dbReference>
<evidence type="ECO:0000313" key="3">
    <source>
        <dbReference type="Proteomes" id="UP000017842"/>
    </source>
</evidence>
<dbReference type="Proteomes" id="UP000017842">
    <property type="component" value="Unassembled WGS sequence"/>
</dbReference>
<dbReference type="STRING" id="1116472.MGMO_120c00210"/>
<dbReference type="RefSeq" id="WP_023495791.1">
    <property type="nucleotide sequence ID" value="NZ_AYLO01000112.1"/>
</dbReference>
<dbReference type="AlphaFoldDB" id="V5BS08"/>
<comment type="caution">
    <text evidence="2">The sequence shown here is derived from an EMBL/GenBank/DDBJ whole genome shotgun (WGS) entry which is preliminary data.</text>
</comment>
<feature type="compositionally biased region" description="Acidic residues" evidence="1">
    <location>
        <begin position="325"/>
        <end position="337"/>
    </location>
</feature>
<sequence length="419" mass="46793">MMGQKATVIPHIIDQHAEEAAFLWLLRRNAIYAPHYNLKDLAKLDNRVEAHIDGLRIAGDYGWEACCNNLEFKGSGEVFAAGFLALEGNDSDRIYKVYQVVEETPETLPGLVSALGWVEPHHLQGKVSGLLVSGNPFWRRAGISACAIHRVDPGKYLDQAILDSDRQLQIRAMRAAAELGRVDLKQSLLDQVGNLDPTAGFWAAWSAVLLGARGNALSLLQAKIIEGSELSVKAMSVAFRVQNRTVVKELLKGLVQQEDRLRDAIIGAGISGDPSYIPWLIKQMEVPKLAKIAGESFTYITGVDIAYEDLDGEMPKDFAPGPTENPEDENVAMDADEDLPYPDPSLIDRWWKQRQQNFTPEFRYLLGNPINEQHCQSILRTGKQRQRQAAALELSLMQPTRPLFETRAMGKRQQRWLGN</sequence>
<dbReference type="OrthoDB" id="8089803at2"/>
<evidence type="ECO:0008006" key="4">
    <source>
        <dbReference type="Google" id="ProtNLM"/>
    </source>
</evidence>
<keyword evidence="3" id="KW-1185">Reference proteome</keyword>